<protein>
    <submittedName>
        <fullName evidence="3">Uncharacterized protein</fullName>
    </submittedName>
</protein>
<feature type="region of interest" description="Disordered" evidence="2">
    <location>
        <begin position="99"/>
        <end position="121"/>
    </location>
</feature>
<dbReference type="OrthoDB" id="2803783at2759"/>
<reference evidence="3" key="1">
    <citation type="submission" date="2022-07" db="EMBL/GenBank/DDBJ databases">
        <title>Genome Sequence of Agrocybe chaxingu.</title>
        <authorList>
            <person name="Buettner E."/>
        </authorList>
    </citation>
    <scope>NUCLEOTIDE SEQUENCE</scope>
    <source>
        <strain evidence="3">MP-N11</strain>
    </source>
</reference>
<dbReference type="AlphaFoldDB" id="A0A9W8MX59"/>
<dbReference type="Proteomes" id="UP001148786">
    <property type="component" value="Unassembled WGS sequence"/>
</dbReference>
<accession>A0A9W8MX59</accession>
<dbReference type="EMBL" id="JANKHO010000212">
    <property type="protein sequence ID" value="KAJ3513197.1"/>
    <property type="molecule type" value="Genomic_DNA"/>
</dbReference>
<keyword evidence="1" id="KW-0175">Coiled coil</keyword>
<feature type="coiled-coil region" evidence="1">
    <location>
        <begin position="162"/>
        <end position="196"/>
    </location>
</feature>
<evidence type="ECO:0000256" key="1">
    <source>
        <dbReference type="SAM" id="Coils"/>
    </source>
</evidence>
<gene>
    <name evidence="3" type="ORF">NLJ89_g3091</name>
</gene>
<sequence length="548" mass="60611">MPAAAWATADQIKFLESCLSDFQSAQQTKKTTEFWAIVNRDFFDRWPSPEAEEPEATVPRKPKTKKSQAPAKPKKAEWSSQEEWIALRKRQIQNWYNNRCQNKKPARSSTHEVEETDGGRISSEQNLYSRKYYDTRVKHMADPLLLGEPENRHLAIRNRCIANAWKNETEDIKAEIAQMREAEIQAKEDAKNAADEPPTPETCAATLADMPERLKAFLETQAKRTGWVFTLLTGGVDPTTKLLRTFAIHIGEDQFGNNFRIANRNYKCDVYEPFRLFANNVCFPEALDDAPKSSSSTEQATQANEKRETPSAEAAQHMPVPDSSPTTVEQPPPQYPVPDIGSTLGVGHLQAQLSLPGTTPTLALAQQIPPPDIGPTSAFTSGLPQPQYIFPDTRSTALKAVKTFAIATGVVAVGGMVLTWDVKEGMEVQDASSFSKATASVSVVSVFAALEDWVPLERASERATLLLPYTLSSTGREGPSRLRGVVSQLEETLQADDGAHWTLGTCIWCVIGAESKLSLPKSLTSSVPVNVVIFFSYEVERQHGDEDD</sequence>
<keyword evidence="4" id="KW-1185">Reference proteome</keyword>
<feature type="region of interest" description="Disordered" evidence="2">
    <location>
        <begin position="46"/>
        <end position="77"/>
    </location>
</feature>
<feature type="region of interest" description="Disordered" evidence="2">
    <location>
        <begin position="288"/>
        <end position="341"/>
    </location>
</feature>
<proteinExistence type="predicted"/>
<name>A0A9W8MX59_9AGAR</name>
<comment type="caution">
    <text evidence="3">The sequence shown here is derived from an EMBL/GenBank/DDBJ whole genome shotgun (WGS) entry which is preliminary data.</text>
</comment>
<feature type="compositionally biased region" description="Polar residues" evidence="2">
    <location>
        <begin position="292"/>
        <end position="303"/>
    </location>
</feature>
<evidence type="ECO:0000313" key="3">
    <source>
        <dbReference type="EMBL" id="KAJ3513197.1"/>
    </source>
</evidence>
<evidence type="ECO:0000256" key="2">
    <source>
        <dbReference type="SAM" id="MobiDB-lite"/>
    </source>
</evidence>
<organism evidence="3 4">
    <name type="scientific">Agrocybe chaxingu</name>
    <dbReference type="NCBI Taxonomy" id="84603"/>
    <lineage>
        <taxon>Eukaryota</taxon>
        <taxon>Fungi</taxon>
        <taxon>Dikarya</taxon>
        <taxon>Basidiomycota</taxon>
        <taxon>Agaricomycotina</taxon>
        <taxon>Agaricomycetes</taxon>
        <taxon>Agaricomycetidae</taxon>
        <taxon>Agaricales</taxon>
        <taxon>Agaricineae</taxon>
        <taxon>Strophariaceae</taxon>
        <taxon>Agrocybe</taxon>
    </lineage>
</organism>
<evidence type="ECO:0000313" key="4">
    <source>
        <dbReference type="Proteomes" id="UP001148786"/>
    </source>
</evidence>